<accession>A0A485LXU8</accession>
<dbReference type="EMBL" id="CAADRA010007559">
    <property type="protein sequence ID" value="VFU02043.1"/>
    <property type="molecule type" value="Genomic_DNA"/>
</dbReference>
<sequence>MSSAGGGNIVSSKTPLGILVNICGATESSLVNVRRVLREFFGAMASLRHALLVASVNTVGGGGQLHRSVCALDAILKQIEYIQSPPSHRGGDRHGRSECACRSDFSNAMRLFQQAEYQILYITTPTTLPSGDEVRISLHGKSQGEKKRIQFVLLRSEEEDIQSSAAGVMGFVEATSHLAAVSIVQSEDNLRELRHKGWLRAFQSHIVSTIHLRPTTRGSDTSSNLHLILRSNFILYGGADDDVTAVSPPWRTLHAGLAHLTALHVVPLESVDGSVVMGLPLNTEAVEPNDAALINMQFYLRSNASGLVMQCEDPRRRREFYLLVAVGLEYVANFPFMLYRIASADQMLLAPETIHPSLTNELHAPPDVSFSPNLPKQRFNPFNYESGMGDSGNATDKAALKPLPAAKPTRPPKARRFL</sequence>
<feature type="region of interest" description="Disordered" evidence="1">
    <location>
        <begin position="381"/>
        <end position="418"/>
    </location>
</feature>
<dbReference type="AlphaFoldDB" id="A0A485LXU8"/>
<dbReference type="Proteomes" id="UP000332933">
    <property type="component" value="Unassembled WGS sequence"/>
</dbReference>
<dbReference type="EMBL" id="VJMH01007533">
    <property type="protein sequence ID" value="KAF0682467.1"/>
    <property type="molecule type" value="Genomic_DNA"/>
</dbReference>
<evidence type="ECO:0000313" key="3">
    <source>
        <dbReference type="EMBL" id="VFU02043.1"/>
    </source>
</evidence>
<gene>
    <name evidence="3" type="primary">Aste57867_25419</name>
    <name evidence="2" type="ORF">As57867_025340</name>
    <name evidence="3" type="ORF">ASTE57867_25419</name>
</gene>
<evidence type="ECO:0000313" key="2">
    <source>
        <dbReference type="EMBL" id="KAF0682467.1"/>
    </source>
</evidence>
<reference evidence="3 4" key="1">
    <citation type="submission" date="2019-03" db="EMBL/GenBank/DDBJ databases">
        <authorList>
            <person name="Gaulin E."/>
            <person name="Dumas B."/>
        </authorList>
    </citation>
    <scope>NUCLEOTIDE SEQUENCE [LARGE SCALE GENOMIC DNA]</scope>
    <source>
        <strain evidence="3">CBS 568.67</strain>
    </source>
</reference>
<keyword evidence="4" id="KW-1185">Reference proteome</keyword>
<organism evidence="3 4">
    <name type="scientific">Aphanomyces stellatus</name>
    <dbReference type="NCBI Taxonomy" id="120398"/>
    <lineage>
        <taxon>Eukaryota</taxon>
        <taxon>Sar</taxon>
        <taxon>Stramenopiles</taxon>
        <taxon>Oomycota</taxon>
        <taxon>Saprolegniomycetes</taxon>
        <taxon>Saprolegniales</taxon>
        <taxon>Verrucalvaceae</taxon>
        <taxon>Aphanomyces</taxon>
    </lineage>
</organism>
<name>A0A485LXU8_9STRA</name>
<proteinExistence type="predicted"/>
<evidence type="ECO:0000256" key="1">
    <source>
        <dbReference type="SAM" id="MobiDB-lite"/>
    </source>
</evidence>
<reference evidence="2" key="2">
    <citation type="submission" date="2019-06" db="EMBL/GenBank/DDBJ databases">
        <title>Genomics analysis of Aphanomyces spp. identifies a new class of oomycete effector associated with host adaptation.</title>
        <authorList>
            <person name="Gaulin E."/>
        </authorList>
    </citation>
    <scope>NUCLEOTIDE SEQUENCE</scope>
    <source>
        <strain evidence="2">CBS 578.67</strain>
    </source>
</reference>
<dbReference type="OrthoDB" id="78974at2759"/>
<evidence type="ECO:0000313" key="4">
    <source>
        <dbReference type="Proteomes" id="UP000332933"/>
    </source>
</evidence>
<protein>
    <submittedName>
        <fullName evidence="3">Aste57867_25419 protein</fullName>
    </submittedName>
</protein>